<sequence>MFKLFGLGGQAQPPQDSQQSTLTEAPAPPTTAPLSTTDTAPTSTFAAQPSTSPSSSAISQTQTSALNSPVTIQSALAGLNTADTQKFNPQQFDDVELLYIIDNPLGIQNQAKPTGTFGPLPMRTGFDKLLYGCGTAYLGGLVTGGAFGFIRGLQTAQVPAFKVRMNSVLNQMTRYGPRSANTMGILSMSWATLDNGLEWYRGKNDYGNHIGAAFLSGLIFKSTAGLRPAVFTGALLATIVGAYGAYENVSANGIQLPTIGRKEPAVAAA</sequence>
<reference evidence="6" key="1">
    <citation type="submission" date="2020-05" db="EMBL/GenBank/DDBJ databases">
        <title>Phylogenomic resolution of chytrid fungi.</title>
        <authorList>
            <person name="Stajich J.E."/>
            <person name="Amses K."/>
            <person name="Simmons R."/>
            <person name="Seto K."/>
            <person name="Myers J."/>
            <person name="Bonds A."/>
            <person name="Quandt C.A."/>
            <person name="Barry K."/>
            <person name="Liu P."/>
            <person name="Grigoriev I."/>
            <person name="Longcore J.E."/>
            <person name="James T.Y."/>
        </authorList>
    </citation>
    <scope>NUCLEOTIDE SEQUENCE</scope>
    <source>
        <strain evidence="6">JEL0318</strain>
    </source>
</reference>
<keyword evidence="3" id="KW-1133">Transmembrane helix</keyword>
<name>A0AAD5S8B6_9FUNG</name>
<accession>A0AAD5S8B6</accession>
<evidence type="ECO:0000313" key="6">
    <source>
        <dbReference type="EMBL" id="KAJ3047153.1"/>
    </source>
</evidence>
<feature type="compositionally biased region" description="Low complexity" evidence="5">
    <location>
        <begin position="32"/>
        <end position="62"/>
    </location>
</feature>
<protein>
    <submittedName>
        <fullName evidence="6">Mitochondrial import inner membrane translocase subunit tim23</fullName>
    </submittedName>
</protein>
<feature type="region of interest" description="Disordered" evidence="5">
    <location>
        <begin position="1"/>
        <end position="62"/>
    </location>
</feature>
<evidence type="ECO:0000256" key="1">
    <source>
        <dbReference type="ARBA" id="ARBA00004141"/>
    </source>
</evidence>
<proteinExistence type="predicted"/>
<dbReference type="Proteomes" id="UP001212841">
    <property type="component" value="Unassembled WGS sequence"/>
</dbReference>
<evidence type="ECO:0000256" key="5">
    <source>
        <dbReference type="SAM" id="MobiDB-lite"/>
    </source>
</evidence>
<comment type="subcellular location">
    <subcellularLocation>
        <location evidence="1">Membrane</location>
        <topology evidence="1">Multi-pass membrane protein</topology>
    </subcellularLocation>
</comment>
<keyword evidence="2" id="KW-0812">Transmembrane</keyword>
<evidence type="ECO:0000256" key="2">
    <source>
        <dbReference type="ARBA" id="ARBA00022692"/>
    </source>
</evidence>
<dbReference type="EMBL" id="JADGJD010001018">
    <property type="protein sequence ID" value="KAJ3047153.1"/>
    <property type="molecule type" value="Genomic_DNA"/>
</dbReference>
<dbReference type="AlphaFoldDB" id="A0AAD5S8B6"/>
<dbReference type="PANTHER" id="PTHR15371">
    <property type="entry name" value="TIM23"/>
    <property type="match status" value="1"/>
</dbReference>
<keyword evidence="7" id="KW-1185">Reference proteome</keyword>
<keyword evidence="4" id="KW-0472">Membrane</keyword>
<dbReference type="InterPro" id="IPR045238">
    <property type="entry name" value="Tim23-like"/>
</dbReference>
<evidence type="ECO:0000256" key="3">
    <source>
        <dbReference type="ARBA" id="ARBA00022989"/>
    </source>
</evidence>
<comment type="caution">
    <text evidence="6">The sequence shown here is derived from an EMBL/GenBank/DDBJ whole genome shotgun (WGS) entry which is preliminary data.</text>
</comment>
<gene>
    <name evidence="6" type="primary">TIM23</name>
    <name evidence="6" type="ORF">HK097_000179</name>
</gene>
<organism evidence="6 7">
    <name type="scientific">Rhizophlyctis rosea</name>
    <dbReference type="NCBI Taxonomy" id="64517"/>
    <lineage>
        <taxon>Eukaryota</taxon>
        <taxon>Fungi</taxon>
        <taxon>Fungi incertae sedis</taxon>
        <taxon>Chytridiomycota</taxon>
        <taxon>Chytridiomycota incertae sedis</taxon>
        <taxon>Chytridiomycetes</taxon>
        <taxon>Rhizophlyctidales</taxon>
        <taxon>Rhizophlyctidaceae</taxon>
        <taxon>Rhizophlyctis</taxon>
    </lineage>
</organism>
<dbReference type="GO" id="GO:0005744">
    <property type="term" value="C:TIM23 mitochondrial import inner membrane translocase complex"/>
    <property type="evidence" value="ECO:0007669"/>
    <property type="project" value="TreeGrafter"/>
</dbReference>
<evidence type="ECO:0000256" key="4">
    <source>
        <dbReference type="ARBA" id="ARBA00023136"/>
    </source>
</evidence>
<dbReference type="Pfam" id="PF02466">
    <property type="entry name" value="Tim17"/>
    <property type="match status" value="1"/>
</dbReference>
<dbReference type="PANTHER" id="PTHR15371:SF0">
    <property type="entry name" value="SD19278P"/>
    <property type="match status" value="1"/>
</dbReference>
<dbReference type="GO" id="GO:0008320">
    <property type="term" value="F:protein transmembrane transporter activity"/>
    <property type="evidence" value="ECO:0007669"/>
    <property type="project" value="TreeGrafter"/>
</dbReference>
<evidence type="ECO:0000313" key="7">
    <source>
        <dbReference type="Proteomes" id="UP001212841"/>
    </source>
</evidence>
<dbReference type="GO" id="GO:0030150">
    <property type="term" value="P:protein import into mitochondrial matrix"/>
    <property type="evidence" value="ECO:0007669"/>
    <property type="project" value="TreeGrafter"/>
</dbReference>